<dbReference type="InterPro" id="IPR010982">
    <property type="entry name" value="Lambda_DNA-bd_dom_sf"/>
</dbReference>
<dbReference type="EMBL" id="JARAVY010000039">
    <property type="protein sequence ID" value="MDX2916099.1"/>
    <property type="molecule type" value="Genomic_DNA"/>
</dbReference>
<dbReference type="Gene3D" id="1.10.260.40">
    <property type="entry name" value="lambda repressor-like DNA-binding domains"/>
    <property type="match status" value="1"/>
</dbReference>
<name>A0ABU4LK34_9ACTN</name>
<keyword evidence="1" id="KW-0802">TPR repeat</keyword>
<dbReference type="SUPFAM" id="SSF48452">
    <property type="entry name" value="TPR-like"/>
    <property type="match status" value="1"/>
</dbReference>
<dbReference type="SUPFAM" id="SSF47413">
    <property type="entry name" value="lambda repressor-like DNA-binding domains"/>
    <property type="match status" value="1"/>
</dbReference>
<sequence length="414" mass="45098">MTEDQQRAFGRRVAELRKAKGYTQQDLAARINKTASWVSQVERGVLVVQRLDVLRDLADALGVSMQRLEPSVPSAEAEEVATDSEVNDLDGARVLISGHPALDALLPPAGGGDVAVPSLDELVAQVDHVWELAHSSQFADLSAELQQVIPVLERTSRAVDNDRRPEVLHLLARTYQALAASFVRQDEADAAWVAADRSIRAAEESGQPLEVCAGIFRLAHAFVRLKRLDQAEHAARTALQTLKAHLQNRPASPEERSIMGALHLVLALIHSRGSRRPEARAEINEARAVAQALGEDRNDYHLEFGPTNVELWAVAIAVELGDAGEAIDIGEAIDATGLSSERQARLLMDLGRAYVQRRQVGEALDALLRAEELAPEMVRSHVAGRKAIHELILLSGRGASRELLDLAERADATE</sequence>
<evidence type="ECO:0000313" key="4">
    <source>
        <dbReference type="Proteomes" id="UP001271723"/>
    </source>
</evidence>
<dbReference type="SMART" id="SM00028">
    <property type="entry name" value="TPR"/>
    <property type="match status" value="3"/>
</dbReference>
<reference evidence="3 4" key="1">
    <citation type="journal article" date="2023" name="Microb. Genom.">
        <title>Mesoterricola silvestris gen. nov., sp. nov., Mesoterricola sediminis sp. nov., Geothrix oryzae sp. nov., Geothrix edaphica sp. nov., Geothrix rubra sp. nov., and Geothrix limicola sp. nov., six novel members of Acidobacteriota isolated from soils.</title>
        <authorList>
            <person name="Weisberg A.J."/>
            <person name="Pearce E."/>
            <person name="Kramer C.G."/>
            <person name="Chang J.H."/>
            <person name="Clarke C.R."/>
        </authorList>
    </citation>
    <scope>NUCLEOTIDE SEQUENCE [LARGE SCALE GENOMIC DNA]</scope>
    <source>
        <strain evidence="3 4">NRRL_B-2795</strain>
    </source>
</reference>
<dbReference type="Gene3D" id="1.25.40.10">
    <property type="entry name" value="Tetratricopeptide repeat domain"/>
    <property type="match status" value="1"/>
</dbReference>
<evidence type="ECO:0000256" key="1">
    <source>
        <dbReference type="PROSITE-ProRule" id="PRU00339"/>
    </source>
</evidence>
<protein>
    <submittedName>
        <fullName evidence="3">Helix-turn-helix transcriptional regulator</fullName>
    </submittedName>
</protein>
<proteinExistence type="predicted"/>
<feature type="domain" description="HTH cro/C1-type" evidence="2">
    <location>
        <begin position="13"/>
        <end position="68"/>
    </location>
</feature>
<keyword evidence="4" id="KW-1185">Reference proteome</keyword>
<dbReference type="Pfam" id="PF13560">
    <property type="entry name" value="HTH_31"/>
    <property type="match status" value="1"/>
</dbReference>
<feature type="repeat" description="TPR" evidence="1">
    <location>
        <begin position="344"/>
        <end position="377"/>
    </location>
</feature>
<dbReference type="InterPro" id="IPR011990">
    <property type="entry name" value="TPR-like_helical_dom_sf"/>
</dbReference>
<dbReference type="CDD" id="cd00093">
    <property type="entry name" value="HTH_XRE"/>
    <property type="match status" value="1"/>
</dbReference>
<dbReference type="PROSITE" id="PS50005">
    <property type="entry name" value="TPR"/>
    <property type="match status" value="1"/>
</dbReference>
<dbReference type="InterPro" id="IPR001387">
    <property type="entry name" value="Cro/C1-type_HTH"/>
</dbReference>
<evidence type="ECO:0000313" key="3">
    <source>
        <dbReference type="EMBL" id="MDX2916099.1"/>
    </source>
</evidence>
<comment type="caution">
    <text evidence="3">The sequence shown here is derived from an EMBL/GenBank/DDBJ whole genome shotgun (WGS) entry which is preliminary data.</text>
</comment>
<accession>A0ABU4LK34</accession>
<dbReference type="PROSITE" id="PS50943">
    <property type="entry name" value="HTH_CROC1"/>
    <property type="match status" value="1"/>
</dbReference>
<dbReference type="InterPro" id="IPR019734">
    <property type="entry name" value="TPR_rpt"/>
</dbReference>
<evidence type="ECO:0000259" key="2">
    <source>
        <dbReference type="PROSITE" id="PS50943"/>
    </source>
</evidence>
<dbReference type="Proteomes" id="UP001271723">
    <property type="component" value="Unassembled WGS sequence"/>
</dbReference>
<gene>
    <name evidence="3" type="ORF">PV517_46465</name>
</gene>
<organism evidence="3 4">
    <name type="scientific">Streptomyces griseiscabiei</name>
    <dbReference type="NCBI Taxonomy" id="2993540"/>
    <lineage>
        <taxon>Bacteria</taxon>
        <taxon>Bacillati</taxon>
        <taxon>Actinomycetota</taxon>
        <taxon>Actinomycetes</taxon>
        <taxon>Kitasatosporales</taxon>
        <taxon>Streptomycetaceae</taxon>
        <taxon>Streptomyces</taxon>
    </lineage>
</organism>
<dbReference type="SMART" id="SM00530">
    <property type="entry name" value="HTH_XRE"/>
    <property type="match status" value="1"/>
</dbReference>
<dbReference type="RefSeq" id="WP_247247610.1">
    <property type="nucleotide sequence ID" value="NZ_JAGJBZ010000007.1"/>
</dbReference>